<accession>A0AAV5WHA1</accession>
<feature type="non-terminal residue" evidence="2">
    <location>
        <position position="1"/>
    </location>
</feature>
<proteinExistence type="predicted"/>
<dbReference type="GO" id="GO:0003723">
    <property type="term" value="F:RNA binding"/>
    <property type="evidence" value="ECO:0007669"/>
    <property type="project" value="InterPro"/>
</dbReference>
<protein>
    <recommendedName>
        <fullName evidence="1">RRM domain-containing protein</fullName>
    </recommendedName>
</protein>
<organism evidence="2 3">
    <name type="scientific">Pristionchus fissidentatus</name>
    <dbReference type="NCBI Taxonomy" id="1538716"/>
    <lineage>
        <taxon>Eukaryota</taxon>
        <taxon>Metazoa</taxon>
        <taxon>Ecdysozoa</taxon>
        <taxon>Nematoda</taxon>
        <taxon>Chromadorea</taxon>
        <taxon>Rhabditida</taxon>
        <taxon>Rhabditina</taxon>
        <taxon>Diplogasteromorpha</taxon>
        <taxon>Diplogasteroidea</taxon>
        <taxon>Neodiplogasteridae</taxon>
        <taxon>Pristionchus</taxon>
    </lineage>
</organism>
<dbReference type="EMBL" id="BTSY01000005">
    <property type="protein sequence ID" value="GMT30038.1"/>
    <property type="molecule type" value="Genomic_DNA"/>
</dbReference>
<dbReference type="Gene3D" id="3.30.70.330">
    <property type="match status" value="1"/>
</dbReference>
<evidence type="ECO:0000313" key="2">
    <source>
        <dbReference type="EMBL" id="GMT30038.1"/>
    </source>
</evidence>
<comment type="caution">
    <text evidence="2">The sequence shown here is derived from an EMBL/GenBank/DDBJ whole genome shotgun (WGS) entry which is preliminary data.</text>
</comment>
<dbReference type="InterPro" id="IPR012677">
    <property type="entry name" value="Nucleotide-bd_a/b_plait_sf"/>
</dbReference>
<gene>
    <name evidence="2" type="ORF">PFISCL1PPCAC_21335</name>
</gene>
<evidence type="ECO:0000313" key="3">
    <source>
        <dbReference type="Proteomes" id="UP001432322"/>
    </source>
</evidence>
<keyword evidence="3" id="KW-1185">Reference proteome</keyword>
<evidence type="ECO:0000259" key="1">
    <source>
        <dbReference type="Pfam" id="PF00076"/>
    </source>
</evidence>
<name>A0AAV5WHA1_9BILA</name>
<dbReference type="Pfam" id="PF00076">
    <property type="entry name" value="RRM_1"/>
    <property type="match status" value="1"/>
</dbReference>
<reference evidence="2" key="1">
    <citation type="submission" date="2023-10" db="EMBL/GenBank/DDBJ databases">
        <title>Genome assembly of Pristionchus species.</title>
        <authorList>
            <person name="Yoshida K."/>
            <person name="Sommer R.J."/>
        </authorList>
    </citation>
    <scope>NUCLEOTIDE SEQUENCE</scope>
    <source>
        <strain evidence="2">RS5133</strain>
    </source>
</reference>
<dbReference type="InterPro" id="IPR000504">
    <property type="entry name" value="RRM_dom"/>
</dbReference>
<feature type="domain" description="RRM" evidence="1">
    <location>
        <begin position="22"/>
        <end position="89"/>
    </location>
</feature>
<dbReference type="SUPFAM" id="SSF54928">
    <property type="entry name" value="RNA-binding domain, RBD"/>
    <property type="match status" value="1"/>
</dbReference>
<sequence length="105" mass="12211">ARMHMSIKGPKDYSPEATKGAVVVIGLAKETKRQQMIDFLARVGSLKVFAWPLFNSVKNDFFAVCKYESNEETDRATRELTGRRVDGKRAFVTRAQYWMKHYDYR</sequence>
<dbReference type="Proteomes" id="UP001432322">
    <property type="component" value="Unassembled WGS sequence"/>
</dbReference>
<dbReference type="InterPro" id="IPR035979">
    <property type="entry name" value="RBD_domain_sf"/>
</dbReference>
<dbReference type="AlphaFoldDB" id="A0AAV5WHA1"/>